<dbReference type="Proteomes" id="UP000305906">
    <property type="component" value="Unassembled WGS sequence"/>
</dbReference>
<organism evidence="1 2">
    <name type="scientific">Streptomyces montanus</name>
    <dbReference type="NCBI Taxonomy" id="2580423"/>
    <lineage>
        <taxon>Bacteria</taxon>
        <taxon>Bacillati</taxon>
        <taxon>Actinomycetota</taxon>
        <taxon>Actinomycetes</taxon>
        <taxon>Kitasatosporales</taxon>
        <taxon>Streptomycetaceae</taxon>
        <taxon>Streptomyces</taxon>
    </lineage>
</organism>
<evidence type="ECO:0000313" key="1">
    <source>
        <dbReference type="EMBL" id="TLS46015.1"/>
    </source>
</evidence>
<dbReference type="RefSeq" id="WP_101401362.1">
    <property type="nucleotide sequence ID" value="NZ_VBZC01000010.1"/>
</dbReference>
<name>A0A5R9G389_9ACTN</name>
<gene>
    <name evidence="1" type="ORF">FE633_10690</name>
</gene>
<comment type="caution">
    <text evidence="1">The sequence shown here is derived from an EMBL/GenBank/DDBJ whole genome shotgun (WGS) entry which is preliminary data.</text>
</comment>
<protein>
    <submittedName>
        <fullName evidence="1">Uncharacterized protein</fullName>
    </submittedName>
</protein>
<reference evidence="1 2" key="1">
    <citation type="submission" date="2019-05" db="EMBL/GenBank/DDBJ databases">
        <title>Streptomyces sp. NEAU-C151, a novel actinomycete isolated from soil.</title>
        <authorList>
            <person name="Han L."/>
            <person name="Jiang H."/>
        </authorList>
    </citation>
    <scope>NUCLEOTIDE SEQUENCE [LARGE SCALE GENOMIC DNA]</scope>
    <source>
        <strain evidence="1 2">NEAU-C151</strain>
    </source>
</reference>
<keyword evidence="2" id="KW-1185">Reference proteome</keyword>
<dbReference type="EMBL" id="VBZC01000010">
    <property type="protein sequence ID" value="TLS46015.1"/>
    <property type="molecule type" value="Genomic_DNA"/>
</dbReference>
<accession>A0A5R9G389</accession>
<sequence>MPRYKVFLHAHAGAEVEVDAPDAQEANRLAQEAVRERRAVRRPIEKWTPTMTVNLDRKP</sequence>
<evidence type="ECO:0000313" key="2">
    <source>
        <dbReference type="Proteomes" id="UP000305906"/>
    </source>
</evidence>
<proteinExistence type="predicted"/>
<dbReference type="AlphaFoldDB" id="A0A5R9G389"/>